<organism evidence="2 3">
    <name type="scientific">Piscinibacter gummiphilus</name>
    <dbReference type="NCBI Taxonomy" id="946333"/>
    <lineage>
        <taxon>Bacteria</taxon>
        <taxon>Pseudomonadati</taxon>
        <taxon>Pseudomonadota</taxon>
        <taxon>Betaproteobacteria</taxon>
        <taxon>Burkholderiales</taxon>
        <taxon>Sphaerotilaceae</taxon>
        <taxon>Piscinibacter</taxon>
    </lineage>
</organism>
<keyword evidence="1" id="KW-0812">Transmembrane</keyword>
<evidence type="ECO:0000313" key="3">
    <source>
        <dbReference type="Proteomes" id="UP001303946"/>
    </source>
</evidence>
<feature type="transmembrane region" description="Helical" evidence="1">
    <location>
        <begin position="43"/>
        <end position="63"/>
    </location>
</feature>
<proteinExistence type="predicted"/>
<evidence type="ECO:0000313" key="2">
    <source>
        <dbReference type="EMBL" id="WOB07404.1"/>
    </source>
</evidence>
<dbReference type="InterPro" id="IPR036249">
    <property type="entry name" value="Thioredoxin-like_sf"/>
</dbReference>
<evidence type="ECO:0008006" key="4">
    <source>
        <dbReference type="Google" id="ProtNLM"/>
    </source>
</evidence>
<evidence type="ECO:0000256" key="1">
    <source>
        <dbReference type="SAM" id="Phobius"/>
    </source>
</evidence>
<accession>A0ABZ0CR69</accession>
<dbReference type="RefSeq" id="WP_316700072.1">
    <property type="nucleotide sequence ID" value="NZ_CP136336.1"/>
</dbReference>
<dbReference type="Proteomes" id="UP001303946">
    <property type="component" value="Chromosome"/>
</dbReference>
<keyword evidence="1" id="KW-1133">Transmembrane helix</keyword>
<dbReference type="SUPFAM" id="SSF52833">
    <property type="entry name" value="Thioredoxin-like"/>
    <property type="match status" value="1"/>
</dbReference>
<sequence>MSGSNSSAPASSDAGEAFSFTVHSMPAPSLDEKRTTSGRLKMLLVLLVCAAPVIASYFTYFVVRPEGRTNYSELVQPQRPLPADLPLTDVQGKSVVPASLKGQWLLVTVAGGACDGACEKRLWLQRQLREALGREKDRLDKVWLVHDGVPARAQAVQAMQAAGAATVLAVPAEALSKWLEPAAGQRLEDHFYIVDPLGNWMMRVPPNPDAAKLKRDIEKLLRASASWDTAGR</sequence>
<gene>
    <name evidence="2" type="ORF">RXV79_21120</name>
</gene>
<dbReference type="EMBL" id="CP136336">
    <property type="protein sequence ID" value="WOB07404.1"/>
    <property type="molecule type" value="Genomic_DNA"/>
</dbReference>
<name>A0ABZ0CR69_9BURK</name>
<protein>
    <recommendedName>
        <fullName evidence="4">Cytochrome oxidase Cu insertion factor, SCO1/SenC/PrrC family</fullName>
    </recommendedName>
</protein>
<keyword evidence="1" id="KW-0472">Membrane</keyword>
<keyword evidence="3" id="KW-1185">Reference proteome</keyword>
<dbReference type="Gene3D" id="3.40.30.10">
    <property type="entry name" value="Glutaredoxin"/>
    <property type="match status" value="1"/>
</dbReference>
<reference evidence="2 3" key="1">
    <citation type="submission" date="2023-10" db="EMBL/GenBank/DDBJ databases">
        <title>Bacteria for the degradation of biodegradable plastic PBAT(Polybutylene adipate terephthalate).</title>
        <authorList>
            <person name="Weon H.-Y."/>
            <person name="Yeon J."/>
        </authorList>
    </citation>
    <scope>NUCLEOTIDE SEQUENCE [LARGE SCALE GENOMIC DNA]</scope>
    <source>
        <strain evidence="2 3">SBD 7-3</strain>
    </source>
</reference>